<dbReference type="STRING" id="709032.Sulku_2236"/>
<dbReference type="SUPFAM" id="SSF54523">
    <property type="entry name" value="Pili subunits"/>
    <property type="match status" value="1"/>
</dbReference>
<name>E4TWQ0_SULKY</name>
<evidence type="ECO:0000313" key="2">
    <source>
        <dbReference type="EMBL" id="ADR34896.1"/>
    </source>
</evidence>
<reference evidence="2 3" key="1">
    <citation type="journal article" date="2012" name="Stand. Genomic Sci.">
        <title>Complete genome sequence of the sulfur compounds oxidizing chemolithoautotroph Sulfuricurvum kujiense type strain (YK-1(T)).</title>
        <authorList>
            <person name="Han C."/>
            <person name="Kotsyurbenko O."/>
            <person name="Chertkov O."/>
            <person name="Held B."/>
            <person name="Lapidus A."/>
            <person name="Nolan M."/>
            <person name="Lucas S."/>
            <person name="Hammon N."/>
            <person name="Deshpande S."/>
            <person name="Cheng J.F."/>
            <person name="Tapia R."/>
            <person name="Goodwin L.A."/>
            <person name="Pitluck S."/>
            <person name="Liolios K."/>
            <person name="Pagani I."/>
            <person name="Ivanova N."/>
            <person name="Mavromatis K."/>
            <person name="Mikhailova N."/>
            <person name="Pati A."/>
            <person name="Chen A."/>
            <person name="Palaniappan K."/>
            <person name="Land M."/>
            <person name="Hauser L."/>
            <person name="Chang Y.J."/>
            <person name="Jeffries C.D."/>
            <person name="Brambilla E.M."/>
            <person name="Rohde M."/>
            <person name="Spring S."/>
            <person name="Sikorski J."/>
            <person name="Goker M."/>
            <person name="Woyke T."/>
            <person name="Bristow J."/>
            <person name="Eisen J.A."/>
            <person name="Markowitz V."/>
            <person name="Hugenholtz P."/>
            <person name="Kyrpides N.C."/>
            <person name="Klenk H.P."/>
            <person name="Detter J.C."/>
        </authorList>
    </citation>
    <scope>NUCLEOTIDE SEQUENCE [LARGE SCALE GENOMIC DNA]</scope>
    <source>
        <strain evidence="3">ATCC BAA-921 / DSM 16994 / JCM 11577 / YK-1</strain>
    </source>
</reference>
<keyword evidence="1" id="KW-0472">Membrane</keyword>
<dbReference type="InterPro" id="IPR012902">
    <property type="entry name" value="N_methyl_site"/>
</dbReference>
<dbReference type="eggNOG" id="COG2165">
    <property type="taxonomic scope" value="Bacteria"/>
</dbReference>
<proteinExistence type="predicted"/>
<evidence type="ECO:0000313" key="3">
    <source>
        <dbReference type="Proteomes" id="UP000008721"/>
    </source>
</evidence>
<dbReference type="EMBL" id="CP002355">
    <property type="protein sequence ID" value="ADR34896.1"/>
    <property type="molecule type" value="Genomic_DNA"/>
</dbReference>
<keyword evidence="1" id="KW-1133">Transmembrane helix</keyword>
<dbReference type="AlphaFoldDB" id="E4TWQ0"/>
<dbReference type="HOGENOM" id="CLU_1694615_0_0_7"/>
<evidence type="ECO:0000256" key="1">
    <source>
        <dbReference type="SAM" id="Phobius"/>
    </source>
</evidence>
<dbReference type="InterPro" id="IPR045584">
    <property type="entry name" value="Pilin-like"/>
</dbReference>
<feature type="transmembrane region" description="Helical" evidence="1">
    <location>
        <begin position="7"/>
        <end position="28"/>
    </location>
</feature>
<dbReference type="Proteomes" id="UP000008721">
    <property type="component" value="Chromosome"/>
</dbReference>
<protein>
    <submittedName>
        <fullName evidence="2">N-terminal methylation motif domain protein</fullName>
    </submittedName>
</protein>
<organism evidence="2 3">
    <name type="scientific">Sulfuricurvum kujiense (strain ATCC BAA-921 / DSM 16994 / JCM 11577 / YK-1)</name>
    <dbReference type="NCBI Taxonomy" id="709032"/>
    <lineage>
        <taxon>Bacteria</taxon>
        <taxon>Pseudomonadati</taxon>
        <taxon>Campylobacterota</taxon>
        <taxon>Epsilonproteobacteria</taxon>
        <taxon>Campylobacterales</taxon>
        <taxon>Sulfurimonadaceae</taxon>
        <taxon>Sulfuricurvum</taxon>
    </lineage>
</organism>
<dbReference type="RefSeq" id="WP_013461093.1">
    <property type="nucleotide sequence ID" value="NC_014762.1"/>
</dbReference>
<gene>
    <name evidence="2" type="ordered locus">Sulku_2236</name>
</gene>
<dbReference type="OrthoDB" id="5363195at2"/>
<dbReference type="NCBIfam" id="TIGR02532">
    <property type="entry name" value="IV_pilin_GFxxxE"/>
    <property type="match status" value="1"/>
</dbReference>
<dbReference type="KEGG" id="sku:Sulku_2236"/>
<keyword evidence="1" id="KW-0812">Transmembrane</keyword>
<keyword evidence="3" id="KW-1185">Reference proteome</keyword>
<accession>E4TWQ0</accession>
<sequence length="150" mass="16668">MKKAFSMLELIFVIVLMGVLSSIGFYMYRPNTALLDAQYALLKLKEARYRAIGYSALDPSGCVTLTKASLEEDTTTIRHDLKSAITHTAHNDTICFDALGRPHDMGFSIDLSTLAHSPIDIVFTEFSDNQKSSTIRLFPQSGYAIIVDKN</sequence>